<evidence type="ECO:0000313" key="3">
    <source>
        <dbReference type="Proteomes" id="UP000254939"/>
    </source>
</evidence>
<organism evidence="2 3">
    <name type="scientific">Rhizobium grahamii</name>
    <dbReference type="NCBI Taxonomy" id="1120045"/>
    <lineage>
        <taxon>Bacteria</taxon>
        <taxon>Pseudomonadati</taxon>
        <taxon>Pseudomonadota</taxon>
        <taxon>Alphaproteobacteria</taxon>
        <taxon>Hyphomicrobiales</taxon>
        <taxon>Rhizobiaceae</taxon>
        <taxon>Rhizobium/Agrobacterium group</taxon>
        <taxon>Rhizobium</taxon>
    </lineage>
</organism>
<gene>
    <name evidence="2" type="ORF">B5K06_12825</name>
</gene>
<sequence length="601" mass="65100">MDAVLSRADLKVLPDSRSFLRTFLTVYITGLAIVLFDLADGVLFVGDIDDQMRELQIRYLMSPDGRWFDLTLPFISMPETYVSPWSRLIDLPYAAIATLLRPFMPIDQAISFAFRIWPPLMLALFCLPVASTVKRLMADQPTSRLSSLLMLMLMTILMAVAVFEFSPGRIDHHDGQLVAMMVMVSGLVRWDRLGGALVGGAAALSVVIGLECLPLVVVAYAGLVLCYIAGVRDTRAMIIASGAGMSIVAVAAALAFIGPDGIVSTQCDAFSAPYLFLLIGMSATLSCVVWVVPDRSSIFAKTLWLGLPSAFVLGLAAWCFPRCLGGPYQMIDPVSRAFWFSRIWQENSFLYLYESAQYSTVALLALSTCGALLAAPYVAAEIRQQKFGVGVAFAVGLASLLLTFDVLRNIRFPIALIPPFLPAAIAYDLNARSPTRGVRVAVGLALASVLAPAVLCLVIRPPTHVFDAVDYMSASDCDGEDFGVLNSVAVGRIALPQGIALPVLFARPAGFSVGAVPFHRASPGMRRMFEAFTSSDAAVRRAALEPFDYVAVCRFPLAADLQQAPLYAALAAGKSWPGLERVPYAKPSDFQLFRIDHAKLW</sequence>
<dbReference type="AlphaFoldDB" id="A0A370KPB9"/>
<reference evidence="2 3" key="1">
    <citation type="submission" date="2017-03" db="EMBL/GenBank/DDBJ databases">
        <title>Genome analysis of Rhizobial strains effectives or ineffectives for nitrogen fixation isolated from bean seeds.</title>
        <authorList>
            <person name="Peralta H."/>
            <person name="Aguilar-Vera A."/>
            <person name="Mora Y."/>
            <person name="Vargas-Lagunas C."/>
            <person name="Girard L."/>
            <person name="Mora J."/>
        </authorList>
    </citation>
    <scope>NUCLEOTIDE SEQUENCE [LARGE SCALE GENOMIC DNA]</scope>
    <source>
        <strain evidence="2 3">CCGM3</strain>
    </source>
</reference>
<dbReference type="Proteomes" id="UP000254939">
    <property type="component" value="Unassembled WGS sequence"/>
</dbReference>
<keyword evidence="1" id="KW-0472">Membrane</keyword>
<dbReference type="EMBL" id="NAAC01000015">
    <property type="protein sequence ID" value="RDJ11183.1"/>
    <property type="molecule type" value="Genomic_DNA"/>
</dbReference>
<feature type="transmembrane region" description="Helical" evidence="1">
    <location>
        <begin position="270"/>
        <end position="291"/>
    </location>
</feature>
<feature type="transmembrane region" description="Helical" evidence="1">
    <location>
        <begin position="20"/>
        <end position="45"/>
    </location>
</feature>
<feature type="transmembrane region" description="Helical" evidence="1">
    <location>
        <begin position="145"/>
        <end position="163"/>
    </location>
</feature>
<protein>
    <recommendedName>
        <fullName evidence="4">AcrB/AcrD/AcrF family protein</fullName>
    </recommendedName>
</protein>
<evidence type="ECO:0000256" key="1">
    <source>
        <dbReference type="SAM" id="Phobius"/>
    </source>
</evidence>
<feature type="transmembrane region" description="Helical" evidence="1">
    <location>
        <begin position="387"/>
        <end position="404"/>
    </location>
</feature>
<keyword evidence="1" id="KW-1133">Transmembrane helix</keyword>
<feature type="transmembrane region" description="Helical" evidence="1">
    <location>
        <begin position="303"/>
        <end position="320"/>
    </location>
</feature>
<feature type="transmembrane region" description="Helical" evidence="1">
    <location>
        <begin position="441"/>
        <end position="460"/>
    </location>
</feature>
<evidence type="ECO:0000313" key="2">
    <source>
        <dbReference type="EMBL" id="RDJ11183.1"/>
    </source>
</evidence>
<evidence type="ECO:0008006" key="4">
    <source>
        <dbReference type="Google" id="ProtNLM"/>
    </source>
</evidence>
<keyword evidence="1" id="KW-0812">Transmembrane</keyword>
<proteinExistence type="predicted"/>
<accession>A0A370KPB9</accession>
<comment type="caution">
    <text evidence="2">The sequence shown here is derived from an EMBL/GenBank/DDBJ whole genome shotgun (WGS) entry which is preliminary data.</text>
</comment>
<feature type="transmembrane region" description="Helical" evidence="1">
    <location>
        <begin position="112"/>
        <end position="133"/>
    </location>
</feature>
<dbReference type="RefSeq" id="WP_114713202.1">
    <property type="nucleotide sequence ID" value="NZ_KZ857259.1"/>
</dbReference>
<feature type="transmembrane region" description="Helical" evidence="1">
    <location>
        <begin position="236"/>
        <end position="258"/>
    </location>
</feature>
<name>A0A370KPB9_9HYPH</name>
<dbReference type="OrthoDB" id="8334727at2"/>
<feature type="transmembrane region" description="Helical" evidence="1">
    <location>
        <begin position="358"/>
        <end position="380"/>
    </location>
</feature>
<feature type="transmembrane region" description="Helical" evidence="1">
    <location>
        <begin position="196"/>
        <end position="229"/>
    </location>
</feature>